<dbReference type="eggNOG" id="KOG3336">
    <property type="taxonomic scope" value="Eukaryota"/>
</dbReference>
<evidence type="ECO:0000313" key="3">
    <source>
        <dbReference type="Proteomes" id="UP000001514"/>
    </source>
</evidence>
<dbReference type="InterPro" id="IPR006797">
    <property type="entry name" value="PRELI/MSF1_dom"/>
</dbReference>
<dbReference type="KEGG" id="smo:SELMODRAFT_229023"/>
<dbReference type="Proteomes" id="UP000001514">
    <property type="component" value="Unassembled WGS sequence"/>
</dbReference>
<dbReference type="GO" id="GO:1990050">
    <property type="term" value="F:phosphatidic acid transfer activity"/>
    <property type="evidence" value="ECO:0000318"/>
    <property type="project" value="GO_Central"/>
</dbReference>
<protein>
    <recommendedName>
        <fullName evidence="1">PRELI/MSF1 domain-containing protein</fullName>
    </recommendedName>
</protein>
<dbReference type="Pfam" id="PF04707">
    <property type="entry name" value="PRELI"/>
    <property type="match status" value="1"/>
</dbReference>
<dbReference type="PANTHER" id="PTHR11158">
    <property type="entry name" value="MSF1/PX19 RELATED"/>
    <property type="match status" value="1"/>
</dbReference>
<dbReference type="OrthoDB" id="407630at2759"/>
<dbReference type="Gramene" id="EFJ14537">
    <property type="protein sequence ID" value="EFJ14537"/>
    <property type="gene ID" value="SELMODRAFT_229023"/>
</dbReference>
<dbReference type="FunCoup" id="D8SM42">
    <property type="interactions" value="4260"/>
</dbReference>
<keyword evidence="3" id="KW-1185">Reference proteome</keyword>
<dbReference type="OMA" id="GYEFFKC"/>
<accession>D8SM42</accession>
<sequence length="184" mass="21119">MVRGYKQEHVYKHPWDRVTAATWRKYQDLDNKPQLSHVLSVDTIARRVDGATGVLESTRLVSVNAPCPWWLQRIIGDRVCHCIERSSVDAAARTMQIVTRNVTLKDFVEVEEKCWCSPHPQNPDWTLFRQEMNIRCSTLSALASLAEKIEQRCIEKFQQNSAKGRQVMEQLCAFLEKESSLGGS</sequence>
<dbReference type="InParanoid" id="D8SM42"/>
<reference evidence="2 3" key="1">
    <citation type="journal article" date="2011" name="Science">
        <title>The Selaginella genome identifies genetic changes associated with the evolution of vascular plants.</title>
        <authorList>
            <person name="Banks J.A."/>
            <person name="Nishiyama T."/>
            <person name="Hasebe M."/>
            <person name="Bowman J.L."/>
            <person name="Gribskov M."/>
            <person name="dePamphilis C."/>
            <person name="Albert V.A."/>
            <person name="Aono N."/>
            <person name="Aoyama T."/>
            <person name="Ambrose B.A."/>
            <person name="Ashton N.W."/>
            <person name="Axtell M.J."/>
            <person name="Barker E."/>
            <person name="Barker M.S."/>
            <person name="Bennetzen J.L."/>
            <person name="Bonawitz N.D."/>
            <person name="Chapple C."/>
            <person name="Cheng C."/>
            <person name="Correa L.G."/>
            <person name="Dacre M."/>
            <person name="DeBarry J."/>
            <person name="Dreyer I."/>
            <person name="Elias M."/>
            <person name="Engstrom E.M."/>
            <person name="Estelle M."/>
            <person name="Feng L."/>
            <person name="Finet C."/>
            <person name="Floyd S.K."/>
            <person name="Frommer W.B."/>
            <person name="Fujita T."/>
            <person name="Gramzow L."/>
            <person name="Gutensohn M."/>
            <person name="Harholt J."/>
            <person name="Hattori M."/>
            <person name="Heyl A."/>
            <person name="Hirai T."/>
            <person name="Hiwatashi Y."/>
            <person name="Ishikawa M."/>
            <person name="Iwata M."/>
            <person name="Karol K.G."/>
            <person name="Koehler B."/>
            <person name="Kolukisaoglu U."/>
            <person name="Kubo M."/>
            <person name="Kurata T."/>
            <person name="Lalonde S."/>
            <person name="Li K."/>
            <person name="Li Y."/>
            <person name="Litt A."/>
            <person name="Lyons E."/>
            <person name="Manning G."/>
            <person name="Maruyama T."/>
            <person name="Michael T.P."/>
            <person name="Mikami K."/>
            <person name="Miyazaki S."/>
            <person name="Morinaga S."/>
            <person name="Murata T."/>
            <person name="Mueller-Roeber B."/>
            <person name="Nelson D.R."/>
            <person name="Obara M."/>
            <person name="Oguri Y."/>
            <person name="Olmstead R.G."/>
            <person name="Onodera N."/>
            <person name="Petersen B.L."/>
            <person name="Pils B."/>
            <person name="Prigge M."/>
            <person name="Rensing S.A."/>
            <person name="Riano-Pachon D.M."/>
            <person name="Roberts A.W."/>
            <person name="Sato Y."/>
            <person name="Scheller H.V."/>
            <person name="Schulz B."/>
            <person name="Schulz C."/>
            <person name="Shakirov E.V."/>
            <person name="Shibagaki N."/>
            <person name="Shinohara N."/>
            <person name="Shippen D.E."/>
            <person name="Soerensen I."/>
            <person name="Sotooka R."/>
            <person name="Sugimoto N."/>
            <person name="Sugita M."/>
            <person name="Sumikawa N."/>
            <person name="Tanurdzic M."/>
            <person name="Theissen G."/>
            <person name="Ulvskov P."/>
            <person name="Wakazuki S."/>
            <person name="Weng J.K."/>
            <person name="Willats W.W."/>
            <person name="Wipf D."/>
            <person name="Wolf P.G."/>
            <person name="Yang L."/>
            <person name="Zimmer A.D."/>
            <person name="Zhu Q."/>
            <person name="Mitros T."/>
            <person name="Hellsten U."/>
            <person name="Loque D."/>
            <person name="Otillar R."/>
            <person name="Salamov A."/>
            <person name="Schmutz J."/>
            <person name="Shapiro H."/>
            <person name="Lindquist E."/>
            <person name="Lucas S."/>
            <person name="Rokhsar D."/>
            <person name="Grigoriev I.V."/>
        </authorList>
    </citation>
    <scope>NUCLEOTIDE SEQUENCE [LARGE SCALE GENOMIC DNA]</scope>
</reference>
<dbReference type="InterPro" id="IPR037365">
    <property type="entry name" value="Slowmo/Ups"/>
</dbReference>
<evidence type="ECO:0000259" key="1">
    <source>
        <dbReference type="PROSITE" id="PS50904"/>
    </source>
</evidence>
<dbReference type="GO" id="GO:0015914">
    <property type="term" value="P:phospholipid transport"/>
    <property type="evidence" value="ECO:0000318"/>
    <property type="project" value="GO_Central"/>
</dbReference>
<feature type="domain" description="PRELI/MSF1" evidence="1">
    <location>
        <begin position="2"/>
        <end position="180"/>
    </location>
</feature>
<organism evidence="3">
    <name type="scientific">Selaginella moellendorffii</name>
    <name type="common">Spikemoss</name>
    <dbReference type="NCBI Taxonomy" id="88036"/>
    <lineage>
        <taxon>Eukaryota</taxon>
        <taxon>Viridiplantae</taxon>
        <taxon>Streptophyta</taxon>
        <taxon>Embryophyta</taxon>
        <taxon>Tracheophyta</taxon>
        <taxon>Lycopodiopsida</taxon>
        <taxon>Selaginellales</taxon>
        <taxon>Selaginellaceae</taxon>
        <taxon>Selaginella</taxon>
    </lineage>
</organism>
<dbReference type="STRING" id="88036.D8SM42"/>
<name>D8SM42_SELML</name>
<dbReference type="AlphaFoldDB" id="D8SM42"/>
<gene>
    <name evidence="2" type="ORF">SELMODRAFT_229023</name>
</gene>
<dbReference type="EMBL" id="GL377627">
    <property type="protein sequence ID" value="EFJ14537.1"/>
    <property type="molecule type" value="Genomic_DNA"/>
</dbReference>
<dbReference type="PROSITE" id="PS50904">
    <property type="entry name" value="PRELI_MSF1"/>
    <property type="match status" value="1"/>
</dbReference>
<evidence type="ECO:0000313" key="2">
    <source>
        <dbReference type="EMBL" id="EFJ14537.1"/>
    </source>
</evidence>
<dbReference type="GO" id="GO:0005758">
    <property type="term" value="C:mitochondrial intermembrane space"/>
    <property type="evidence" value="ECO:0000318"/>
    <property type="project" value="GO_Central"/>
</dbReference>
<proteinExistence type="predicted"/>
<dbReference type="HOGENOM" id="CLU_067902_5_0_1"/>